<evidence type="ECO:0000313" key="10">
    <source>
        <dbReference type="Proteomes" id="UP001164706"/>
    </source>
</evidence>
<reference evidence="9" key="1">
    <citation type="submission" date="2022-11" db="EMBL/GenBank/DDBJ databases">
        <title>Description of Microcella daejonensis nov. sp, isolated from riverside soil.</title>
        <authorList>
            <person name="Molina K.M."/>
            <person name="Kim S.B."/>
        </authorList>
    </citation>
    <scope>NUCLEOTIDE SEQUENCE</scope>
    <source>
        <strain evidence="9">MMS21-STM12</strain>
    </source>
</reference>
<dbReference type="GO" id="GO:0008443">
    <property type="term" value="F:phosphofructokinase activity"/>
    <property type="evidence" value="ECO:0007669"/>
    <property type="project" value="TreeGrafter"/>
</dbReference>
<dbReference type="Proteomes" id="UP001164706">
    <property type="component" value="Chromosome"/>
</dbReference>
<evidence type="ECO:0000256" key="3">
    <source>
        <dbReference type="ARBA" id="ARBA00022741"/>
    </source>
</evidence>
<dbReference type="PIRSF" id="PIRSF000535">
    <property type="entry name" value="1PFK/6PFK/LacC"/>
    <property type="match status" value="1"/>
</dbReference>
<accession>A0A9E8MM05</accession>
<evidence type="ECO:0000313" key="9">
    <source>
        <dbReference type="EMBL" id="WAB81986.1"/>
    </source>
</evidence>
<keyword evidence="5" id="KW-0067">ATP-binding</keyword>
<dbReference type="GO" id="GO:0005829">
    <property type="term" value="C:cytosol"/>
    <property type="evidence" value="ECO:0007669"/>
    <property type="project" value="TreeGrafter"/>
</dbReference>
<evidence type="ECO:0000256" key="6">
    <source>
        <dbReference type="PIRNR" id="PIRNR000535"/>
    </source>
</evidence>
<gene>
    <name evidence="9" type="ORF">OVN18_02920</name>
</gene>
<dbReference type="RefSeq" id="WP_267781792.1">
    <property type="nucleotide sequence ID" value="NZ_CP113089.1"/>
</dbReference>
<evidence type="ECO:0000256" key="2">
    <source>
        <dbReference type="ARBA" id="ARBA00022679"/>
    </source>
</evidence>
<dbReference type="PANTHER" id="PTHR46566:SF5">
    <property type="entry name" value="1-PHOSPHOFRUCTOKINASE"/>
    <property type="match status" value="1"/>
</dbReference>
<dbReference type="AlphaFoldDB" id="A0A9E8MM05"/>
<dbReference type="InterPro" id="IPR029056">
    <property type="entry name" value="Ribokinase-like"/>
</dbReference>
<evidence type="ECO:0000256" key="4">
    <source>
        <dbReference type="ARBA" id="ARBA00022777"/>
    </source>
</evidence>
<keyword evidence="4 7" id="KW-0418">Kinase</keyword>
<evidence type="ECO:0000256" key="7">
    <source>
        <dbReference type="RuleBase" id="RU003704"/>
    </source>
</evidence>
<proteinExistence type="inferred from homology"/>
<dbReference type="CDD" id="cd01164">
    <property type="entry name" value="FruK_PfkB_like"/>
    <property type="match status" value="1"/>
</dbReference>
<dbReference type="PROSITE" id="PS00584">
    <property type="entry name" value="PFKB_KINASES_2"/>
    <property type="match status" value="1"/>
</dbReference>
<dbReference type="EMBL" id="CP113089">
    <property type="protein sequence ID" value="WAB81986.1"/>
    <property type="molecule type" value="Genomic_DNA"/>
</dbReference>
<keyword evidence="10" id="KW-1185">Reference proteome</keyword>
<dbReference type="GO" id="GO:0005524">
    <property type="term" value="F:ATP binding"/>
    <property type="evidence" value="ECO:0007669"/>
    <property type="project" value="UniProtKB-KW"/>
</dbReference>
<dbReference type="InterPro" id="IPR002173">
    <property type="entry name" value="Carboh/pur_kinase_PfkB_CS"/>
</dbReference>
<name>A0A9E8MM05_9MICO</name>
<dbReference type="PANTHER" id="PTHR46566">
    <property type="entry name" value="1-PHOSPHOFRUCTOKINASE-RELATED"/>
    <property type="match status" value="1"/>
</dbReference>
<dbReference type="InterPro" id="IPR011611">
    <property type="entry name" value="PfkB_dom"/>
</dbReference>
<dbReference type="Pfam" id="PF00294">
    <property type="entry name" value="PfkB"/>
    <property type="match status" value="1"/>
</dbReference>
<evidence type="ECO:0000256" key="5">
    <source>
        <dbReference type="ARBA" id="ARBA00022840"/>
    </source>
</evidence>
<dbReference type="NCBIfam" id="TIGR03168">
    <property type="entry name" value="1-PFK"/>
    <property type="match status" value="1"/>
</dbReference>
<dbReference type="Gene3D" id="3.40.1190.20">
    <property type="match status" value="1"/>
</dbReference>
<dbReference type="PRINTS" id="PR00990">
    <property type="entry name" value="RIBOKINASE"/>
</dbReference>
<evidence type="ECO:0000256" key="1">
    <source>
        <dbReference type="ARBA" id="ARBA00010688"/>
    </source>
</evidence>
<feature type="domain" description="Carbohydrate kinase PfkB" evidence="8">
    <location>
        <begin position="8"/>
        <end position="303"/>
    </location>
</feature>
<dbReference type="InterPro" id="IPR002139">
    <property type="entry name" value="Ribo/fructo_kinase"/>
</dbReference>
<dbReference type="KEGG" id="mdb:OVN18_02920"/>
<dbReference type="SUPFAM" id="SSF53613">
    <property type="entry name" value="Ribokinase-like"/>
    <property type="match status" value="1"/>
</dbReference>
<organism evidence="9 10">
    <name type="scientific">Microcella daejeonensis</name>
    <dbReference type="NCBI Taxonomy" id="2994971"/>
    <lineage>
        <taxon>Bacteria</taxon>
        <taxon>Bacillati</taxon>
        <taxon>Actinomycetota</taxon>
        <taxon>Actinomycetes</taxon>
        <taxon>Micrococcales</taxon>
        <taxon>Microbacteriaceae</taxon>
        <taxon>Microcella</taxon>
    </lineage>
</organism>
<sequence length="325" mass="32693">MIVTLTANPALDRTITLLAPLRPGEVQAASSVREDAGGKGVNVARAIAAAGQQALAVLPLAEHDPYAVPLRAAGVDARCVPVHGAVRANLTIADPAGETTKLNLSGSPMTDQDARALVAAVVDACAGARWLVLAGSLPPGAADDFYVRVVDAVRAAYGGSAPRVAVDTSGPALRAVIDAGLADLVKPNDEELAELVGTALPEPEGETSDEAAHAAADAAVLAVARELVPVRARAALVTLGSRGALLVTADGAWAARAPRIRLASTVGAGDSSLAGYLLAESAGADEPLRLRTAIRYGAAAAALPGTQPPAPHDLPADDLVVHRLA</sequence>
<keyword evidence="3" id="KW-0547">Nucleotide-binding</keyword>
<keyword evidence="2 6" id="KW-0808">Transferase</keyword>
<comment type="similarity">
    <text evidence="1 7">Belongs to the carbohydrate kinase PfkB family.</text>
</comment>
<protein>
    <submittedName>
        <fullName evidence="9">1-phosphofructokinase</fullName>
    </submittedName>
</protein>
<evidence type="ECO:0000259" key="8">
    <source>
        <dbReference type="Pfam" id="PF00294"/>
    </source>
</evidence>
<dbReference type="InterPro" id="IPR017583">
    <property type="entry name" value="Tagatose/fructose_Pkinase"/>
</dbReference>